<dbReference type="InterPro" id="IPR038109">
    <property type="entry name" value="DNA_bind_recomb_sf"/>
</dbReference>
<evidence type="ECO:0000256" key="1">
    <source>
        <dbReference type="SAM" id="Coils"/>
    </source>
</evidence>
<accession>A0A1Z2XU23</accession>
<dbReference type="SMART" id="SM00857">
    <property type="entry name" value="Resolvase"/>
    <property type="match status" value="1"/>
</dbReference>
<sequence length="548" mass="62152">MQPTMTAPQKVVRKIPAKIDIAEEIKQAHRQLRVAAYCRVSTAQEEQLNIYDVQVRYYTEKIRSEPKWAFVGIFADRGLSGTSTKKRDEFNKMIKMCRRGKIDMIITKSISRFARNTADVLKYVRMLKEIGVDIFFEEQNIHSTQPGAEFYITIYGSIAQSESENISANVIWGKNQSAKEGKVPFQYKRFLGYRRGPDGKPEIDPEQAEVVKRIYERFLAGDSMTTIANDLTADGIPTPTGSGKWVPGTIQSIISNEKYAGNAVLNKTYVVDCISKKVRRNDGKARPMYFVENNHPAIIDPATFGRAQEELARRTGKRKVKQKGTKTEQGRYSSKYALTELLVCGECGTPYRRCTWTVKGEKKPVWRCINRLDFGKRYCHHSPTMEESVLQEAVMAAIMRTAKQSADVLGTLKLHIGMGLKNDSGEDNSLDIQIRIAEIDAQFKAMLQAIATDTVEDFDEQRATALMSEKNSLEQQLAQLDNAQQEKENEESRLDEIFTILDGLENHPMEYDDRLVRQVLECVVVESKERIKVIFAGGLEVEQAIEKA</sequence>
<dbReference type="EMBL" id="CP021422">
    <property type="protein sequence ID" value="ASB41942.1"/>
    <property type="molecule type" value="Genomic_DNA"/>
</dbReference>
<dbReference type="InterPro" id="IPR011109">
    <property type="entry name" value="DNA_bind_recombinase_dom"/>
</dbReference>
<keyword evidence="6" id="KW-1185">Reference proteome</keyword>
<feature type="domain" description="Resolvase/invertase-type recombinase catalytic" evidence="2">
    <location>
        <begin position="33"/>
        <end position="181"/>
    </location>
</feature>
<dbReference type="GO" id="GO:0000150">
    <property type="term" value="F:DNA strand exchange activity"/>
    <property type="evidence" value="ECO:0007669"/>
    <property type="project" value="InterPro"/>
</dbReference>
<evidence type="ECO:0000313" key="7">
    <source>
        <dbReference type="Proteomes" id="UP000596035"/>
    </source>
</evidence>
<reference evidence="6" key="2">
    <citation type="submission" date="2017-05" db="EMBL/GenBank/DDBJ databases">
        <title>Improved OligoMM genomes.</title>
        <authorList>
            <person name="Garzetti D."/>
        </authorList>
    </citation>
    <scope>NUCLEOTIDE SEQUENCE [LARGE SCALE GENOMIC DNA]</scope>
    <source>
        <strain evidence="6">KB18</strain>
    </source>
</reference>
<organism evidence="5 7">
    <name type="scientific">Acutalibacter muris</name>
    <dbReference type="NCBI Taxonomy" id="1796620"/>
    <lineage>
        <taxon>Bacteria</taxon>
        <taxon>Bacillati</taxon>
        <taxon>Bacillota</taxon>
        <taxon>Clostridia</taxon>
        <taxon>Eubacteriales</taxon>
        <taxon>Acutalibacteraceae</taxon>
        <taxon>Acutalibacter</taxon>
    </lineage>
</organism>
<dbReference type="InterPro" id="IPR006119">
    <property type="entry name" value="Resolv_N"/>
</dbReference>
<dbReference type="EMBL" id="CP065321">
    <property type="protein sequence ID" value="QQR31209.1"/>
    <property type="molecule type" value="Genomic_DNA"/>
</dbReference>
<dbReference type="PROSITE" id="PS51736">
    <property type="entry name" value="RECOMBINASES_3"/>
    <property type="match status" value="1"/>
</dbReference>
<feature type="coiled-coil region" evidence="1">
    <location>
        <begin position="463"/>
        <end position="500"/>
    </location>
</feature>
<dbReference type="Proteomes" id="UP000196710">
    <property type="component" value="Chromosome"/>
</dbReference>
<dbReference type="Pfam" id="PF00239">
    <property type="entry name" value="Resolvase"/>
    <property type="match status" value="1"/>
</dbReference>
<dbReference type="GO" id="GO:0003677">
    <property type="term" value="F:DNA binding"/>
    <property type="evidence" value="ECO:0007669"/>
    <property type="project" value="InterPro"/>
</dbReference>
<gene>
    <name evidence="4" type="ORF">ADH66_15535</name>
    <name evidence="5" type="ORF">I5Q82_05915</name>
</gene>
<dbReference type="RefSeq" id="WP_066538939.1">
    <property type="nucleotide sequence ID" value="NZ_CP021422.1"/>
</dbReference>
<reference evidence="4" key="1">
    <citation type="journal article" date="2017" name="Genome Announc.">
        <title>High-Quality Whole-Genome Sequences of the Oligo-Mouse-Microbiota Bacterial Community.</title>
        <authorList>
            <person name="Garzetti D."/>
            <person name="Brugiroux S."/>
            <person name="Bunk B."/>
            <person name="Pukall R."/>
            <person name="McCoy K.D."/>
            <person name="Macpherson A.J."/>
            <person name="Stecher B."/>
        </authorList>
    </citation>
    <scope>NUCLEOTIDE SEQUENCE</scope>
    <source>
        <strain evidence="4">KB18</strain>
    </source>
</reference>
<evidence type="ECO:0000259" key="3">
    <source>
        <dbReference type="PROSITE" id="PS51737"/>
    </source>
</evidence>
<dbReference type="InterPro" id="IPR025827">
    <property type="entry name" value="Zn_ribbon_recom_dom"/>
</dbReference>
<evidence type="ECO:0000313" key="4">
    <source>
        <dbReference type="EMBL" id="ASB41942.1"/>
    </source>
</evidence>
<dbReference type="PANTHER" id="PTHR30461">
    <property type="entry name" value="DNA-INVERTASE FROM LAMBDOID PROPHAGE"/>
    <property type="match status" value="1"/>
</dbReference>
<feature type="domain" description="Recombinase" evidence="3">
    <location>
        <begin position="190"/>
        <end position="317"/>
    </location>
</feature>
<dbReference type="Proteomes" id="UP000596035">
    <property type="component" value="Chromosome"/>
</dbReference>
<evidence type="ECO:0000259" key="2">
    <source>
        <dbReference type="PROSITE" id="PS51736"/>
    </source>
</evidence>
<dbReference type="KEGG" id="amur:ADH66_15535"/>
<dbReference type="Gene3D" id="3.40.50.1390">
    <property type="entry name" value="Resolvase, N-terminal catalytic domain"/>
    <property type="match status" value="1"/>
</dbReference>
<dbReference type="Gene3D" id="3.90.1750.20">
    <property type="entry name" value="Putative Large Serine Recombinase, Chain B, Domain 2"/>
    <property type="match status" value="1"/>
</dbReference>
<dbReference type="InterPro" id="IPR050639">
    <property type="entry name" value="SSR_resolvase"/>
</dbReference>
<proteinExistence type="predicted"/>
<dbReference type="Pfam" id="PF13408">
    <property type="entry name" value="Zn_ribbon_recom"/>
    <property type="match status" value="1"/>
</dbReference>
<dbReference type="Pfam" id="PF07508">
    <property type="entry name" value="Recombinase"/>
    <property type="match status" value="1"/>
</dbReference>
<keyword evidence="1" id="KW-0175">Coiled coil</keyword>
<evidence type="ECO:0000313" key="6">
    <source>
        <dbReference type="Proteomes" id="UP000196710"/>
    </source>
</evidence>
<dbReference type="AlphaFoldDB" id="A0A1Z2XU23"/>
<dbReference type="PANTHER" id="PTHR30461:SF23">
    <property type="entry name" value="DNA RECOMBINASE-RELATED"/>
    <property type="match status" value="1"/>
</dbReference>
<dbReference type="InterPro" id="IPR036162">
    <property type="entry name" value="Resolvase-like_N_sf"/>
</dbReference>
<dbReference type="SUPFAM" id="SSF53041">
    <property type="entry name" value="Resolvase-like"/>
    <property type="match status" value="1"/>
</dbReference>
<evidence type="ECO:0000313" key="5">
    <source>
        <dbReference type="EMBL" id="QQR31209.1"/>
    </source>
</evidence>
<reference evidence="5 7" key="3">
    <citation type="submission" date="2020-11" db="EMBL/GenBank/DDBJ databases">
        <title>Closed and high quality bacterial genomes of the OMM12 community.</title>
        <authorList>
            <person name="Marbouty M."/>
            <person name="Lamy-Besnier Q."/>
            <person name="Debarbieux L."/>
            <person name="Koszul R."/>
        </authorList>
    </citation>
    <scope>NUCLEOTIDE SEQUENCE [LARGE SCALE GENOMIC DNA]</scope>
    <source>
        <strain evidence="5 7">KB18</strain>
    </source>
</reference>
<dbReference type="CDD" id="cd00338">
    <property type="entry name" value="Ser_Recombinase"/>
    <property type="match status" value="1"/>
</dbReference>
<dbReference type="PROSITE" id="PS51737">
    <property type="entry name" value="RECOMBINASE_DNA_BIND"/>
    <property type="match status" value="1"/>
</dbReference>
<name>A0A1Z2XU23_9FIRM</name>
<protein>
    <submittedName>
        <fullName evidence="5">Recombinase family protein</fullName>
    </submittedName>
</protein>